<proteinExistence type="predicted"/>
<evidence type="ECO:0000313" key="1">
    <source>
        <dbReference type="EMBL" id="EOZ97752.1"/>
    </source>
</evidence>
<evidence type="ECO:0000313" key="2">
    <source>
        <dbReference type="Proteomes" id="UP000006073"/>
    </source>
</evidence>
<comment type="caution">
    <text evidence="1">The sequence shown here is derived from an EMBL/GenBank/DDBJ whole genome shotgun (WGS) entry which is preliminary data.</text>
</comment>
<protein>
    <submittedName>
        <fullName evidence="1">Uncharacterized protein</fullName>
    </submittedName>
</protein>
<name>S2DF63_INDAL</name>
<sequence length="46" mass="5331">MDIGRYFLDIISKSYRLPKAKLDLRGDGFNCVIVELMRGRLLKVNC</sequence>
<reference evidence="1 2" key="1">
    <citation type="journal article" date="2013" name="Genome Announc.">
        <title>Draft Genome Sequence of Indibacter alkaliphilus Strain LW1T, Isolated from Lonar Lake, a Haloalkaline Lake in the Buldana District of Maharashtra, India.</title>
        <authorList>
            <person name="Singh A."/>
            <person name="Kumar Jangir P."/>
            <person name="Sharma R."/>
            <person name="Singh A."/>
            <person name="Kumar Pinnaka A."/>
            <person name="Shivaji S."/>
        </authorList>
    </citation>
    <scope>NUCLEOTIDE SEQUENCE [LARGE SCALE GENOMIC DNA]</scope>
    <source>
        <strain evidence="2">CCUG 57479 / KCTC 22604 / LW1</strain>
    </source>
</reference>
<organism evidence="1 2">
    <name type="scientific">Indibacter alkaliphilus (strain CCUG 57479 / KCTC 22604 / LW1)</name>
    <dbReference type="NCBI Taxonomy" id="1189612"/>
    <lineage>
        <taxon>Bacteria</taxon>
        <taxon>Pseudomonadati</taxon>
        <taxon>Bacteroidota</taxon>
        <taxon>Cytophagia</taxon>
        <taxon>Cytophagales</taxon>
        <taxon>Cyclobacteriaceae</taxon>
    </lineage>
</organism>
<accession>S2DF63</accession>
<gene>
    <name evidence="1" type="ORF">A33Q_1725</name>
</gene>
<dbReference type="Proteomes" id="UP000006073">
    <property type="component" value="Unassembled WGS sequence"/>
</dbReference>
<dbReference type="AlphaFoldDB" id="S2DF63"/>
<dbReference type="EMBL" id="ALWO02000028">
    <property type="protein sequence ID" value="EOZ97752.1"/>
    <property type="molecule type" value="Genomic_DNA"/>
</dbReference>
<keyword evidence="2" id="KW-1185">Reference proteome</keyword>